<evidence type="ECO:0000259" key="11">
    <source>
        <dbReference type="PROSITE" id="PS50887"/>
    </source>
</evidence>
<keyword evidence="3 7" id="KW-0812">Transmembrane</keyword>
<dbReference type="SMART" id="SM01079">
    <property type="entry name" value="CHASE"/>
    <property type="match status" value="1"/>
</dbReference>
<dbReference type="PROSITE" id="PS50113">
    <property type="entry name" value="PAC"/>
    <property type="match status" value="1"/>
</dbReference>
<dbReference type="SUPFAM" id="SSF55073">
    <property type="entry name" value="Nucleotide cyclase"/>
    <property type="match status" value="1"/>
</dbReference>
<evidence type="ECO:0000259" key="8">
    <source>
        <dbReference type="PROSITE" id="PS50112"/>
    </source>
</evidence>
<keyword evidence="13" id="KW-1185">Reference proteome</keyword>
<keyword evidence="4 7" id="KW-1133">Transmembrane helix</keyword>
<dbReference type="InterPro" id="IPR043128">
    <property type="entry name" value="Rev_trsase/Diguanyl_cyclase"/>
</dbReference>
<dbReference type="Proteomes" id="UP001269819">
    <property type="component" value="Unassembled WGS sequence"/>
</dbReference>
<dbReference type="EMBL" id="JAWIIJ010000008">
    <property type="protein sequence ID" value="MDV2079489.1"/>
    <property type="molecule type" value="Genomic_DNA"/>
</dbReference>
<dbReference type="NCBIfam" id="TIGR00229">
    <property type="entry name" value="sensory_box"/>
    <property type="match status" value="1"/>
</dbReference>
<dbReference type="CDD" id="cd01949">
    <property type="entry name" value="GGDEF"/>
    <property type="match status" value="1"/>
</dbReference>
<evidence type="ECO:0000256" key="5">
    <source>
        <dbReference type="ARBA" id="ARBA00023136"/>
    </source>
</evidence>
<keyword evidence="5 7" id="KW-0472">Membrane</keyword>
<evidence type="ECO:0000256" key="6">
    <source>
        <dbReference type="ARBA" id="ARBA00034247"/>
    </source>
</evidence>
<dbReference type="InterPro" id="IPR000160">
    <property type="entry name" value="GGDEF_dom"/>
</dbReference>
<dbReference type="SMART" id="SM00086">
    <property type="entry name" value="PAC"/>
    <property type="match status" value="2"/>
</dbReference>
<dbReference type="RefSeq" id="WP_316974039.1">
    <property type="nucleotide sequence ID" value="NZ_JAWIIJ010000008.1"/>
</dbReference>
<evidence type="ECO:0000313" key="13">
    <source>
        <dbReference type="Proteomes" id="UP001269819"/>
    </source>
</evidence>
<evidence type="ECO:0000259" key="9">
    <source>
        <dbReference type="PROSITE" id="PS50113"/>
    </source>
</evidence>
<feature type="transmembrane region" description="Helical" evidence="7">
    <location>
        <begin position="12"/>
        <end position="31"/>
    </location>
</feature>
<feature type="domain" description="GGDEF" evidence="11">
    <location>
        <begin position="660"/>
        <end position="789"/>
    </location>
</feature>
<comment type="caution">
    <text evidence="12">The sequence shown here is derived from an EMBL/GenBank/DDBJ whole genome shotgun (WGS) entry which is preliminary data.</text>
</comment>
<proteinExistence type="predicted"/>
<dbReference type="PROSITE" id="PS50112">
    <property type="entry name" value="PAS"/>
    <property type="match status" value="1"/>
</dbReference>
<feature type="transmembrane region" description="Helical" evidence="7">
    <location>
        <begin position="314"/>
        <end position="337"/>
    </location>
</feature>
<dbReference type="Pfam" id="PF08447">
    <property type="entry name" value="PAS_3"/>
    <property type="match status" value="1"/>
</dbReference>
<dbReference type="SUPFAM" id="SSF55785">
    <property type="entry name" value="PYP-like sensor domain (PAS domain)"/>
    <property type="match status" value="2"/>
</dbReference>
<keyword evidence="12" id="KW-0548">Nucleotidyltransferase</keyword>
<evidence type="ECO:0000256" key="1">
    <source>
        <dbReference type="ARBA" id="ARBA00004370"/>
    </source>
</evidence>
<dbReference type="InterPro" id="IPR000700">
    <property type="entry name" value="PAS-assoc_C"/>
</dbReference>
<dbReference type="InterPro" id="IPR042240">
    <property type="entry name" value="CHASE_sf"/>
</dbReference>
<feature type="domain" description="CHASE" evidence="10">
    <location>
        <begin position="144"/>
        <end position="299"/>
    </location>
</feature>
<accession>A0ABU3VYY6</accession>
<dbReference type="Gene3D" id="3.30.70.270">
    <property type="match status" value="1"/>
</dbReference>
<sequence>MIFTRINRELFTYGWPVVLVFAVGLLLTAYLTQRVEEAEARLATSRFAQVAQHRIQLVEQRLHSQMRELEQLRRYIHLDTQLTRQRFYDFSHSPEGIERAAGWVENLPRSAVDTYLARMELEYGPAFRLTPFTPSDEEDRLRLYPVTYLSTLLESDRVGEDIRQAPGRQRAMDRALLTGDTVALTQPATTAGNREAAIMLLAPVFHPATGEAVIERHFGTLRGFAYLQLRLASLVGSVTRPDSFAPTATSERQVIELSVTDISERESPGLLYATDEHSLPPEILFSQELELADRTLRLTATPAQPEAWRAGPTALVVFATGSAGATLVAGYLALLLFQRRRAERLVRHRTEALEEANAYRNGLLASAQDVAVIATDTDGIITLFSAGAEKMLGFRAEEMEGQTLMTRLHPADDLEQWHQRLSQQLGRTIDERQLYPAAIEAGLYNSQHWEYQHRNGERRQVQLTFSTICNGPDEILGYLSVGVDLSDYVRTREALEHSDQLLRDLSAEVPGVIFQFLVRPDRSSCFPFISQGVERAFELTVDQVQNSVELLFERIHPDDRAACFQSLRQSRQQLTPWVHEFRVQLPNHGIRWLLGESRPHPLDGGCTVWNGHISDITNLKQLELQLREQATVDPLTKAFNRRHLHTQWQQAIARYRRTGIPLSLIMLDIDHFKVINDTHGHDAGDEVLVRLSWLLNHEVRNTDMVYRLGGEEFLVVCEDTDLQGARTLAQSLQRKLKASPMPFVGRITASFSVTEVNATESMDTAFKRLDNLLYRAKRSGRDRIVCSEISHRSPHPG</sequence>
<gene>
    <name evidence="12" type="ORF">RYS15_12420</name>
</gene>
<dbReference type="NCBIfam" id="TIGR00254">
    <property type="entry name" value="GGDEF"/>
    <property type="match status" value="1"/>
</dbReference>
<feature type="domain" description="PAC" evidence="9">
    <location>
        <begin position="445"/>
        <end position="497"/>
    </location>
</feature>
<dbReference type="Pfam" id="PF00990">
    <property type="entry name" value="GGDEF"/>
    <property type="match status" value="1"/>
</dbReference>
<comment type="catalytic activity">
    <reaction evidence="6">
        <text>2 GTP = 3',3'-c-di-GMP + 2 diphosphate</text>
        <dbReference type="Rhea" id="RHEA:24898"/>
        <dbReference type="ChEBI" id="CHEBI:33019"/>
        <dbReference type="ChEBI" id="CHEBI:37565"/>
        <dbReference type="ChEBI" id="CHEBI:58805"/>
        <dbReference type="EC" id="2.7.7.65"/>
    </reaction>
</comment>
<dbReference type="PROSITE" id="PS50887">
    <property type="entry name" value="GGDEF"/>
    <property type="match status" value="1"/>
</dbReference>
<dbReference type="InterPro" id="IPR013767">
    <property type="entry name" value="PAS_fold"/>
</dbReference>
<keyword evidence="12" id="KW-0808">Transferase</keyword>
<dbReference type="InterPro" id="IPR035965">
    <property type="entry name" value="PAS-like_dom_sf"/>
</dbReference>
<dbReference type="InterPro" id="IPR000014">
    <property type="entry name" value="PAS"/>
</dbReference>
<dbReference type="GO" id="GO:0052621">
    <property type="term" value="F:diguanylate cyclase activity"/>
    <property type="evidence" value="ECO:0007669"/>
    <property type="project" value="UniProtKB-EC"/>
</dbReference>
<dbReference type="InterPro" id="IPR006189">
    <property type="entry name" value="CHASE_dom"/>
</dbReference>
<dbReference type="InterPro" id="IPR013655">
    <property type="entry name" value="PAS_fold_3"/>
</dbReference>
<evidence type="ECO:0000259" key="10">
    <source>
        <dbReference type="PROSITE" id="PS50839"/>
    </source>
</evidence>
<dbReference type="PANTHER" id="PTHR45138:SF9">
    <property type="entry name" value="DIGUANYLATE CYCLASE DGCM-RELATED"/>
    <property type="match status" value="1"/>
</dbReference>
<protein>
    <recommendedName>
        <fullName evidence="2">diguanylate cyclase</fullName>
        <ecNumber evidence="2">2.7.7.65</ecNumber>
    </recommendedName>
</protein>
<dbReference type="PANTHER" id="PTHR45138">
    <property type="entry name" value="REGULATORY COMPONENTS OF SENSORY TRANSDUCTION SYSTEM"/>
    <property type="match status" value="1"/>
</dbReference>
<dbReference type="SMART" id="SM00091">
    <property type="entry name" value="PAS"/>
    <property type="match status" value="2"/>
</dbReference>
<dbReference type="CDD" id="cd00130">
    <property type="entry name" value="PAS"/>
    <property type="match status" value="2"/>
</dbReference>
<evidence type="ECO:0000256" key="4">
    <source>
        <dbReference type="ARBA" id="ARBA00022989"/>
    </source>
</evidence>
<comment type="subcellular location">
    <subcellularLocation>
        <location evidence="1">Membrane</location>
    </subcellularLocation>
</comment>
<reference evidence="12 13" key="1">
    <citation type="submission" date="2023-10" db="EMBL/GenBank/DDBJ databases">
        <title>Characteristics and mechanism of a salt-tolerant marine origin heterotrophic nitrifying- aerobic denitrifying bacteria Marinobacter xestospongiae HN1.</title>
        <authorList>
            <person name="Qi R."/>
        </authorList>
    </citation>
    <scope>NUCLEOTIDE SEQUENCE [LARGE SCALE GENOMIC DNA]</scope>
    <source>
        <strain evidence="12 13">HN1</strain>
    </source>
</reference>
<dbReference type="Gene3D" id="3.30.450.350">
    <property type="entry name" value="CHASE domain"/>
    <property type="match status" value="1"/>
</dbReference>
<dbReference type="InterPro" id="IPR050469">
    <property type="entry name" value="Diguanylate_Cyclase"/>
</dbReference>
<dbReference type="InterPro" id="IPR029787">
    <property type="entry name" value="Nucleotide_cyclase"/>
</dbReference>
<name>A0ABU3VYY6_9GAMM</name>
<evidence type="ECO:0000313" key="12">
    <source>
        <dbReference type="EMBL" id="MDV2079489.1"/>
    </source>
</evidence>
<dbReference type="SMART" id="SM00267">
    <property type="entry name" value="GGDEF"/>
    <property type="match status" value="1"/>
</dbReference>
<dbReference type="Pfam" id="PF00989">
    <property type="entry name" value="PAS"/>
    <property type="match status" value="1"/>
</dbReference>
<dbReference type="Gene3D" id="3.30.450.20">
    <property type="entry name" value="PAS domain"/>
    <property type="match status" value="2"/>
</dbReference>
<evidence type="ECO:0000256" key="7">
    <source>
        <dbReference type="SAM" id="Phobius"/>
    </source>
</evidence>
<dbReference type="PROSITE" id="PS50839">
    <property type="entry name" value="CHASE"/>
    <property type="match status" value="1"/>
</dbReference>
<evidence type="ECO:0000256" key="2">
    <source>
        <dbReference type="ARBA" id="ARBA00012528"/>
    </source>
</evidence>
<dbReference type="InterPro" id="IPR001610">
    <property type="entry name" value="PAC"/>
</dbReference>
<organism evidence="12 13">
    <name type="scientific">Marinobacter xestospongiae</name>
    <dbReference type="NCBI Taxonomy" id="994319"/>
    <lineage>
        <taxon>Bacteria</taxon>
        <taxon>Pseudomonadati</taxon>
        <taxon>Pseudomonadota</taxon>
        <taxon>Gammaproteobacteria</taxon>
        <taxon>Pseudomonadales</taxon>
        <taxon>Marinobacteraceae</taxon>
        <taxon>Marinobacter</taxon>
    </lineage>
</organism>
<dbReference type="EC" id="2.7.7.65" evidence="2"/>
<evidence type="ECO:0000256" key="3">
    <source>
        <dbReference type="ARBA" id="ARBA00022692"/>
    </source>
</evidence>
<feature type="domain" description="PAS" evidence="8">
    <location>
        <begin position="372"/>
        <end position="412"/>
    </location>
</feature>
<dbReference type="Pfam" id="PF03924">
    <property type="entry name" value="CHASE"/>
    <property type="match status" value="1"/>
</dbReference>